<dbReference type="KEGG" id="vg:56135949"/>
<name>A0A514CSN6_9CAUD</name>
<evidence type="ECO:0000313" key="1">
    <source>
        <dbReference type="EMBL" id="QDH83492.1"/>
    </source>
</evidence>
<evidence type="ECO:0000313" key="2">
    <source>
        <dbReference type="Proteomes" id="UP000320799"/>
    </source>
</evidence>
<dbReference type="EMBL" id="MN094788">
    <property type="protein sequence ID" value="QDH83492.1"/>
    <property type="molecule type" value="Genomic_DNA"/>
</dbReference>
<dbReference type="Proteomes" id="UP000320799">
    <property type="component" value="Segment"/>
</dbReference>
<reference evidence="1 2" key="1">
    <citation type="submission" date="2019-06" db="EMBL/GenBank/DDBJ databases">
        <authorList>
            <person name="Kincaid V.D."/>
            <person name="Fuller A."/>
            <person name="Hodges K."/>
            <person name="Bansal M."/>
            <person name="Essig J."/>
            <person name="Johnson A."/>
        </authorList>
    </citation>
    <scope>NUCLEOTIDE SEQUENCE [LARGE SCALE GENOMIC DNA]</scope>
</reference>
<protein>
    <submittedName>
        <fullName evidence="1">Uncharacterized protein</fullName>
    </submittedName>
</protein>
<organism evidence="1 2">
    <name type="scientific">Achromobacter phage Motura</name>
    <dbReference type="NCBI Taxonomy" id="2591403"/>
    <lineage>
        <taxon>Viruses</taxon>
        <taxon>Duplodnaviria</taxon>
        <taxon>Heunggongvirae</taxon>
        <taxon>Uroviricota</taxon>
        <taxon>Caudoviricetes</taxon>
        <taxon>Moturavirus</taxon>
        <taxon>Moturavirus motura</taxon>
    </lineage>
</organism>
<dbReference type="RefSeq" id="YP_009903673.1">
    <property type="nucleotide sequence ID" value="NC_049849.1"/>
</dbReference>
<keyword evidence="2" id="KW-1185">Reference proteome</keyword>
<sequence>MMRALIAVVMALAGASALAGPGQDCQFVMSGDMLVPLCKAAEPKYNDNYQVPKFSLRMSYNDYAWWKVQMVTAVDVASPSRRMQLIQEFDRNVRAWDTQMNRELQAINDKIESKPAMQECRKAVQDMARIVDMRDSLKAPGDVVEVLGAGKNDAQRVVLARQTTLAFNEHYANKYSLVNAMNTSCDMHGNARVAVDYLIQGVQNYIPTKVIK</sequence>
<accession>A0A514CSN6</accession>
<dbReference type="GeneID" id="56135949"/>
<proteinExistence type="predicted"/>